<keyword evidence="6" id="KW-1185">Reference proteome</keyword>
<dbReference type="InterPro" id="IPR015854">
    <property type="entry name" value="ABC_transpr_LolD-like"/>
</dbReference>
<protein>
    <submittedName>
        <fullName evidence="5">ABC transport system ATP-binding protein</fullName>
    </submittedName>
</protein>
<dbReference type="InterPro" id="IPR017911">
    <property type="entry name" value="MacB-like_ATP-bd"/>
</dbReference>
<dbReference type="InterPro" id="IPR003593">
    <property type="entry name" value="AAA+_ATPase"/>
</dbReference>
<comment type="caution">
    <text evidence="5">The sequence shown here is derived from an EMBL/GenBank/DDBJ whole genome shotgun (WGS) entry which is preliminary data.</text>
</comment>
<dbReference type="InterPro" id="IPR027417">
    <property type="entry name" value="P-loop_NTPase"/>
</dbReference>
<proteinExistence type="predicted"/>
<dbReference type="AlphaFoldDB" id="A0AAE3W730"/>
<evidence type="ECO:0000256" key="3">
    <source>
        <dbReference type="ARBA" id="ARBA00022840"/>
    </source>
</evidence>
<dbReference type="EMBL" id="JAUSUZ010000001">
    <property type="protein sequence ID" value="MDQ0371158.1"/>
    <property type="molecule type" value="Genomic_DNA"/>
</dbReference>
<organism evidence="5 6">
    <name type="scientific">Catenuloplanes indicus</name>
    <dbReference type="NCBI Taxonomy" id="137267"/>
    <lineage>
        <taxon>Bacteria</taxon>
        <taxon>Bacillati</taxon>
        <taxon>Actinomycetota</taxon>
        <taxon>Actinomycetes</taxon>
        <taxon>Micromonosporales</taxon>
        <taxon>Micromonosporaceae</taxon>
        <taxon>Catenuloplanes</taxon>
    </lineage>
</organism>
<dbReference type="GO" id="GO:0016887">
    <property type="term" value="F:ATP hydrolysis activity"/>
    <property type="evidence" value="ECO:0007669"/>
    <property type="project" value="InterPro"/>
</dbReference>
<dbReference type="GO" id="GO:0005886">
    <property type="term" value="C:plasma membrane"/>
    <property type="evidence" value="ECO:0007669"/>
    <property type="project" value="TreeGrafter"/>
</dbReference>
<dbReference type="Gene3D" id="3.40.50.300">
    <property type="entry name" value="P-loop containing nucleotide triphosphate hydrolases"/>
    <property type="match status" value="1"/>
</dbReference>
<dbReference type="InterPro" id="IPR019895">
    <property type="entry name" value="L_ocin_972_ABC"/>
</dbReference>
<dbReference type="PANTHER" id="PTHR24220:SF86">
    <property type="entry name" value="ABC TRANSPORTER ABCH.1"/>
    <property type="match status" value="1"/>
</dbReference>
<evidence type="ECO:0000313" key="5">
    <source>
        <dbReference type="EMBL" id="MDQ0371158.1"/>
    </source>
</evidence>
<feature type="domain" description="ABC transporter" evidence="4">
    <location>
        <begin position="6"/>
        <end position="214"/>
    </location>
</feature>
<keyword evidence="2" id="KW-0547">Nucleotide-binding</keyword>
<accession>A0AAE3W730</accession>
<dbReference type="CDD" id="cd03255">
    <property type="entry name" value="ABC_MJ0796_LolCDE_FtsE"/>
    <property type="match status" value="1"/>
</dbReference>
<dbReference type="Proteomes" id="UP001240236">
    <property type="component" value="Unassembled WGS sequence"/>
</dbReference>
<gene>
    <name evidence="5" type="ORF">J2S42_007827</name>
</gene>
<keyword evidence="1" id="KW-0813">Transport</keyword>
<name>A0AAE3W730_9ACTN</name>
<dbReference type="InterPro" id="IPR003439">
    <property type="entry name" value="ABC_transporter-like_ATP-bd"/>
</dbReference>
<dbReference type="SUPFAM" id="SSF52540">
    <property type="entry name" value="P-loop containing nucleoside triphosphate hydrolases"/>
    <property type="match status" value="1"/>
</dbReference>
<dbReference type="PANTHER" id="PTHR24220">
    <property type="entry name" value="IMPORT ATP-BINDING PROTEIN"/>
    <property type="match status" value="1"/>
</dbReference>
<dbReference type="GO" id="GO:0022857">
    <property type="term" value="F:transmembrane transporter activity"/>
    <property type="evidence" value="ECO:0007669"/>
    <property type="project" value="TreeGrafter"/>
</dbReference>
<sequence length="214" mass="23296">MPTPHCELQNVRKAFGGREIFTGLNLTVEEGEMLALTGPSGSGKSTLLNMIGLLDAPDSGQIRILGADAPKPRTRAANRYLREHLGYLFQNYALIDDATVRQNLDIALTYAKHQTPKQERIAEALTRVGLPGTQNRRIYSMSGGEQQRVAVARLLLKPCDIILADEPTGSLDAENRDTILELLVALNKAGKTIVIATHDDTVAAACSRTLILPR</sequence>
<dbReference type="NCBIfam" id="TIGR03608">
    <property type="entry name" value="L_ocin_972_ABC"/>
    <property type="match status" value="1"/>
</dbReference>
<dbReference type="InterPro" id="IPR017871">
    <property type="entry name" value="ABC_transporter-like_CS"/>
</dbReference>
<dbReference type="PROSITE" id="PS00211">
    <property type="entry name" value="ABC_TRANSPORTER_1"/>
    <property type="match status" value="1"/>
</dbReference>
<dbReference type="RefSeq" id="WP_307247713.1">
    <property type="nucleotide sequence ID" value="NZ_JAUSUZ010000001.1"/>
</dbReference>
<evidence type="ECO:0000313" key="6">
    <source>
        <dbReference type="Proteomes" id="UP001240236"/>
    </source>
</evidence>
<evidence type="ECO:0000256" key="2">
    <source>
        <dbReference type="ARBA" id="ARBA00022741"/>
    </source>
</evidence>
<dbReference type="PROSITE" id="PS50893">
    <property type="entry name" value="ABC_TRANSPORTER_2"/>
    <property type="match status" value="1"/>
</dbReference>
<keyword evidence="3 5" id="KW-0067">ATP-binding</keyword>
<dbReference type="SMART" id="SM00382">
    <property type="entry name" value="AAA"/>
    <property type="match status" value="1"/>
</dbReference>
<evidence type="ECO:0000256" key="1">
    <source>
        <dbReference type="ARBA" id="ARBA00022448"/>
    </source>
</evidence>
<dbReference type="GO" id="GO:0005524">
    <property type="term" value="F:ATP binding"/>
    <property type="evidence" value="ECO:0007669"/>
    <property type="project" value="UniProtKB-KW"/>
</dbReference>
<reference evidence="5 6" key="1">
    <citation type="submission" date="2023-07" db="EMBL/GenBank/DDBJ databases">
        <title>Sequencing the genomes of 1000 actinobacteria strains.</title>
        <authorList>
            <person name="Klenk H.-P."/>
        </authorList>
    </citation>
    <scope>NUCLEOTIDE SEQUENCE [LARGE SCALE GENOMIC DNA]</scope>
    <source>
        <strain evidence="5 6">DSM 44709</strain>
    </source>
</reference>
<dbReference type="Pfam" id="PF00005">
    <property type="entry name" value="ABC_tran"/>
    <property type="match status" value="1"/>
</dbReference>
<evidence type="ECO:0000259" key="4">
    <source>
        <dbReference type="PROSITE" id="PS50893"/>
    </source>
</evidence>